<keyword evidence="5" id="KW-0378">Hydrolase</keyword>
<comment type="similarity">
    <text evidence="1">Belongs to the peptidase S1C family.</text>
</comment>
<feature type="domain" description="PDZ" evidence="9">
    <location>
        <begin position="293"/>
        <end position="384"/>
    </location>
</feature>
<sequence length="504" mass="55128">MDMKRILSTVLIAVLGGLIALGMYKIFERPGKVTSIEERQQAQFASLKTPSMVGSAGSVDFTEAAARVTPAVVYIQTTYPMNYRNGGQQFPMEDFFDFFDEPRRPQQPRRAPRASGSGVIITDDGYIVTNNHVVENGDKVEVTLNNRETYEADVIGTDPGSDLALLKINASDLPFVPYGNSDDVKVGEWVLAIGNPFDLRSTVTAGIVSATARSIGILGSDRPLSQGETPTAAIESFIQTDAVINRGNSGGALVNTNGELVGINTAIMSHTGSYEGYGFAVPVNIVKKVIDDLLKYGQVQRAFIGVSFTPINAAFAKERELGTNQGIYVEDVVEEGAAQEAGIRKGDIITKMDGREIMGTGDLMAVVGRHAPGDKVEVTIRREGKERKLNLTFKNRQGTVKPEIAKADFDALGIELKPLSDDEKKQLRTENGVRVTEVNEDSQIYHYTQIREGFVITRVNGREVDGEESIQRALQQTQQGMVQIQGFFPNQPGMYTYTFPLKKQ</sequence>
<evidence type="ECO:0000313" key="11">
    <source>
        <dbReference type="Proteomes" id="UP000295807"/>
    </source>
</evidence>
<dbReference type="SUPFAM" id="SSF50494">
    <property type="entry name" value="Trypsin-like serine proteases"/>
    <property type="match status" value="1"/>
</dbReference>
<evidence type="ECO:0000256" key="1">
    <source>
        <dbReference type="ARBA" id="ARBA00010541"/>
    </source>
</evidence>
<feature type="binding site" evidence="8">
    <location>
        <begin position="247"/>
        <end position="249"/>
    </location>
    <ligand>
        <name>substrate</name>
    </ligand>
</feature>
<evidence type="ECO:0000256" key="3">
    <source>
        <dbReference type="ARBA" id="ARBA00022729"/>
    </source>
</evidence>
<dbReference type="SMART" id="SM00228">
    <property type="entry name" value="PDZ"/>
    <property type="match status" value="2"/>
</dbReference>
<dbReference type="InterPro" id="IPR009003">
    <property type="entry name" value="Peptidase_S1_PA"/>
</dbReference>
<evidence type="ECO:0000256" key="5">
    <source>
        <dbReference type="ARBA" id="ARBA00022801"/>
    </source>
</evidence>
<keyword evidence="11" id="KW-1185">Reference proteome</keyword>
<evidence type="ECO:0000256" key="7">
    <source>
        <dbReference type="PIRSR" id="PIRSR611782-1"/>
    </source>
</evidence>
<dbReference type="SUPFAM" id="SSF50156">
    <property type="entry name" value="PDZ domain-like"/>
    <property type="match status" value="2"/>
</dbReference>
<gene>
    <name evidence="10" type="ORF">EDD80_102219</name>
</gene>
<keyword evidence="4" id="KW-0677">Repeat</keyword>
<dbReference type="EMBL" id="SMAD01000002">
    <property type="protein sequence ID" value="TCS89027.1"/>
    <property type="molecule type" value="Genomic_DNA"/>
</dbReference>
<comment type="caution">
    <text evidence="10">The sequence shown here is derived from an EMBL/GenBank/DDBJ whole genome shotgun (WGS) entry which is preliminary data.</text>
</comment>
<organism evidence="10 11">
    <name type="scientific">Anseongella ginsenosidimutans</name>
    <dbReference type="NCBI Taxonomy" id="496056"/>
    <lineage>
        <taxon>Bacteria</taxon>
        <taxon>Pseudomonadati</taxon>
        <taxon>Bacteroidota</taxon>
        <taxon>Sphingobacteriia</taxon>
        <taxon>Sphingobacteriales</taxon>
        <taxon>Sphingobacteriaceae</taxon>
        <taxon>Anseongella</taxon>
    </lineage>
</organism>
<dbReference type="Pfam" id="PF13365">
    <property type="entry name" value="Trypsin_2"/>
    <property type="match status" value="1"/>
</dbReference>
<dbReference type="PROSITE" id="PS50106">
    <property type="entry name" value="PDZ"/>
    <property type="match status" value="1"/>
</dbReference>
<dbReference type="PRINTS" id="PR00834">
    <property type="entry name" value="PROTEASES2C"/>
</dbReference>
<dbReference type="Gene3D" id="2.30.42.10">
    <property type="match status" value="2"/>
</dbReference>
<dbReference type="Gene3D" id="2.40.10.120">
    <property type="match status" value="1"/>
</dbReference>
<keyword evidence="2 10" id="KW-0645">Protease</keyword>
<evidence type="ECO:0000256" key="8">
    <source>
        <dbReference type="PIRSR" id="PIRSR611782-2"/>
    </source>
</evidence>
<evidence type="ECO:0000256" key="6">
    <source>
        <dbReference type="ARBA" id="ARBA00022825"/>
    </source>
</evidence>
<dbReference type="InterPro" id="IPR001478">
    <property type="entry name" value="PDZ"/>
</dbReference>
<feature type="active site" description="Charge relay system" evidence="7">
    <location>
        <position position="162"/>
    </location>
</feature>
<evidence type="ECO:0000256" key="2">
    <source>
        <dbReference type="ARBA" id="ARBA00022670"/>
    </source>
</evidence>
<feature type="binding site" evidence="8">
    <location>
        <position position="162"/>
    </location>
    <ligand>
        <name>substrate</name>
    </ligand>
</feature>
<keyword evidence="6" id="KW-0720">Serine protease</keyword>
<dbReference type="NCBIfam" id="TIGR02037">
    <property type="entry name" value="degP_htrA_DO"/>
    <property type="match status" value="1"/>
</dbReference>
<feature type="active site" description="Charge relay system" evidence="7">
    <location>
        <position position="132"/>
    </location>
</feature>
<dbReference type="Proteomes" id="UP000295807">
    <property type="component" value="Unassembled WGS sequence"/>
</dbReference>
<evidence type="ECO:0000313" key="10">
    <source>
        <dbReference type="EMBL" id="TCS89027.1"/>
    </source>
</evidence>
<dbReference type="PANTHER" id="PTHR22939">
    <property type="entry name" value="SERINE PROTEASE FAMILY S1C HTRA-RELATED"/>
    <property type="match status" value="1"/>
</dbReference>
<keyword evidence="3" id="KW-0732">Signal</keyword>
<dbReference type="GO" id="GO:0004252">
    <property type="term" value="F:serine-type endopeptidase activity"/>
    <property type="evidence" value="ECO:0007669"/>
    <property type="project" value="InterPro"/>
</dbReference>
<accession>A0A4R3KUE7</accession>
<dbReference type="Pfam" id="PF13180">
    <property type="entry name" value="PDZ_2"/>
    <property type="match status" value="1"/>
</dbReference>
<dbReference type="AlphaFoldDB" id="A0A4R3KUE7"/>
<reference evidence="10 11" key="1">
    <citation type="submission" date="2019-03" db="EMBL/GenBank/DDBJ databases">
        <title>Genomic Encyclopedia of Type Strains, Phase IV (KMG-IV): sequencing the most valuable type-strain genomes for metagenomic binning, comparative biology and taxonomic classification.</title>
        <authorList>
            <person name="Goeker M."/>
        </authorList>
    </citation>
    <scope>NUCLEOTIDE SEQUENCE [LARGE SCALE GENOMIC DNA]</scope>
    <source>
        <strain evidence="10 11">DSM 21100</strain>
    </source>
</reference>
<dbReference type="InterPro" id="IPR036034">
    <property type="entry name" value="PDZ_sf"/>
</dbReference>
<proteinExistence type="inferred from homology"/>
<dbReference type="CDD" id="cd06779">
    <property type="entry name" value="cpPDZ_Deg_HtrA-like"/>
    <property type="match status" value="1"/>
</dbReference>
<name>A0A4R3KUE7_9SPHI</name>
<dbReference type="PANTHER" id="PTHR22939:SF129">
    <property type="entry name" value="SERINE PROTEASE HTRA2, MITOCHONDRIAL"/>
    <property type="match status" value="1"/>
</dbReference>
<dbReference type="GO" id="GO:0006508">
    <property type="term" value="P:proteolysis"/>
    <property type="evidence" value="ECO:0007669"/>
    <property type="project" value="UniProtKB-KW"/>
</dbReference>
<dbReference type="InterPro" id="IPR011782">
    <property type="entry name" value="Pept_S1C_Do"/>
</dbReference>
<evidence type="ECO:0000259" key="9">
    <source>
        <dbReference type="PROSITE" id="PS50106"/>
    </source>
</evidence>
<feature type="binding site" evidence="8">
    <location>
        <position position="132"/>
    </location>
    <ligand>
        <name>substrate</name>
    </ligand>
</feature>
<feature type="active site" description="Charge relay system" evidence="7">
    <location>
        <position position="249"/>
    </location>
</feature>
<protein>
    <submittedName>
        <fullName evidence="10">Do/DeqQ family serine protease</fullName>
    </submittedName>
</protein>
<evidence type="ECO:0000256" key="4">
    <source>
        <dbReference type="ARBA" id="ARBA00022737"/>
    </source>
</evidence>
<dbReference type="InterPro" id="IPR001940">
    <property type="entry name" value="Peptidase_S1C"/>
</dbReference>